<feature type="domain" description="Transcriptional regulator LmrA/YxaF-like C-terminal" evidence="5">
    <location>
        <begin position="79"/>
        <end position="178"/>
    </location>
</feature>
<proteinExistence type="predicted"/>
<dbReference type="RefSeq" id="WP_012853774.1">
    <property type="nucleotide sequence ID" value="NC_013510.1"/>
</dbReference>
<organism evidence="6 7">
    <name type="scientific">Thermomonospora curvata (strain ATCC 19995 / DSM 43183 / JCM 3096 / KCTC 9072 / NBRC 15933 / NCIMB 10081 / Henssen B9)</name>
    <dbReference type="NCBI Taxonomy" id="471852"/>
    <lineage>
        <taxon>Bacteria</taxon>
        <taxon>Bacillati</taxon>
        <taxon>Actinomycetota</taxon>
        <taxon>Actinomycetes</taxon>
        <taxon>Streptosporangiales</taxon>
        <taxon>Thermomonosporaceae</taxon>
        <taxon>Thermomonospora</taxon>
    </lineage>
</organism>
<dbReference type="InterPro" id="IPR001647">
    <property type="entry name" value="HTH_TetR"/>
</dbReference>
<evidence type="ECO:0000256" key="2">
    <source>
        <dbReference type="ARBA" id="ARBA00023125"/>
    </source>
</evidence>
<dbReference type="HOGENOM" id="CLU_069356_28_1_11"/>
<dbReference type="PANTHER" id="PTHR47506">
    <property type="entry name" value="TRANSCRIPTIONAL REGULATORY PROTEIN"/>
    <property type="match status" value="1"/>
</dbReference>
<dbReference type="InterPro" id="IPR036271">
    <property type="entry name" value="Tet_transcr_reg_TetR-rel_C_sf"/>
</dbReference>
<dbReference type="Pfam" id="PF21993">
    <property type="entry name" value="TetR_C_13_2"/>
    <property type="match status" value="1"/>
</dbReference>
<dbReference type="SUPFAM" id="SSF46689">
    <property type="entry name" value="Homeodomain-like"/>
    <property type="match status" value="1"/>
</dbReference>
<evidence type="ECO:0000259" key="4">
    <source>
        <dbReference type="Pfam" id="PF00440"/>
    </source>
</evidence>
<dbReference type="EMBL" id="CP001738">
    <property type="protein sequence ID" value="ACY98990.1"/>
    <property type="molecule type" value="Genomic_DNA"/>
</dbReference>
<dbReference type="GO" id="GO:0003677">
    <property type="term" value="F:DNA binding"/>
    <property type="evidence" value="ECO:0007669"/>
    <property type="project" value="UniProtKB-KW"/>
</dbReference>
<feature type="domain" description="HTH tetR-type" evidence="4">
    <location>
        <begin position="7"/>
        <end position="50"/>
    </location>
</feature>
<evidence type="ECO:0000259" key="5">
    <source>
        <dbReference type="Pfam" id="PF21993"/>
    </source>
</evidence>
<dbReference type="AlphaFoldDB" id="D1AB47"/>
<gene>
    <name evidence="6" type="ordered locus">Tcur_3452</name>
</gene>
<dbReference type="KEGG" id="tcu:Tcur_3452"/>
<reference evidence="6 7" key="1">
    <citation type="journal article" date="2011" name="Stand. Genomic Sci.">
        <title>Complete genome sequence of Thermomonospora curvata type strain (B9).</title>
        <authorList>
            <person name="Chertkov O."/>
            <person name="Sikorski J."/>
            <person name="Nolan M."/>
            <person name="Lapidus A."/>
            <person name="Lucas S."/>
            <person name="Del Rio T.G."/>
            <person name="Tice H."/>
            <person name="Cheng J.F."/>
            <person name="Goodwin L."/>
            <person name="Pitluck S."/>
            <person name="Liolios K."/>
            <person name="Ivanova N."/>
            <person name="Mavromatis K."/>
            <person name="Mikhailova N."/>
            <person name="Ovchinnikova G."/>
            <person name="Pati A."/>
            <person name="Chen A."/>
            <person name="Palaniappan K."/>
            <person name="Djao O.D."/>
            <person name="Land M."/>
            <person name="Hauser L."/>
            <person name="Chang Y.J."/>
            <person name="Jeffries C.D."/>
            <person name="Brettin T."/>
            <person name="Han C."/>
            <person name="Detter J.C."/>
            <person name="Rohde M."/>
            <person name="Goker M."/>
            <person name="Woyke T."/>
            <person name="Bristow J."/>
            <person name="Eisen J.A."/>
            <person name="Markowitz V."/>
            <person name="Hugenholtz P."/>
            <person name="Klenk H.P."/>
            <person name="Kyrpides N.C."/>
        </authorList>
    </citation>
    <scope>NUCLEOTIDE SEQUENCE [LARGE SCALE GENOMIC DNA]</scope>
    <source>
        <strain evidence="7">ATCC 19995 / DSM 43183 / JCM 3096 / KCTC 9072 / NBRC 15933 / NCIMB 10081 / Henssen B9</strain>
    </source>
</reference>
<dbReference type="Pfam" id="PF00440">
    <property type="entry name" value="TetR_N"/>
    <property type="match status" value="1"/>
</dbReference>
<evidence type="ECO:0000256" key="3">
    <source>
        <dbReference type="ARBA" id="ARBA00023163"/>
    </source>
</evidence>
<keyword evidence="3" id="KW-0804">Transcription</keyword>
<keyword evidence="7" id="KW-1185">Reference proteome</keyword>
<evidence type="ECO:0000313" key="6">
    <source>
        <dbReference type="EMBL" id="ACY98990.1"/>
    </source>
</evidence>
<sequence>MDTRRRLLEASAQLFRSQGYTGTGLKQITAAGQAPWGSLYHFFPGGKEQLGVEAVTHSGARYLKLFDRVFTRAGADIVRTVADFFQLSVQALEDSDYADGCPIATVALETASTSEPLRHACAEVFASWQTAVTRRLTAAGIPETKAADLSTYVLAAFEGAILLSRTARDTRPLHVISEIVTTTLRRSLQETEHLSSDPSRSPERS</sequence>
<dbReference type="InterPro" id="IPR054156">
    <property type="entry name" value="YxaF_TetR_C"/>
</dbReference>
<protein>
    <submittedName>
        <fullName evidence="6">Transcriptional regulator, TetR family</fullName>
    </submittedName>
</protein>
<dbReference type="eggNOG" id="COG1309">
    <property type="taxonomic scope" value="Bacteria"/>
</dbReference>
<dbReference type="OrthoDB" id="4567939at2"/>
<dbReference type="PANTHER" id="PTHR47506:SF3">
    <property type="entry name" value="HTH-TYPE TRANSCRIPTIONAL REGULATOR LMRA"/>
    <property type="match status" value="1"/>
</dbReference>
<dbReference type="InterPro" id="IPR009057">
    <property type="entry name" value="Homeodomain-like_sf"/>
</dbReference>
<dbReference type="Proteomes" id="UP000001918">
    <property type="component" value="Chromosome"/>
</dbReference>
<keyword evidence="2" id="KW-0238">DNA-binding</keyword>
<evidence type="ECO:0000313" key="7">
    <source>
        <dbReference type="Proteomes" id="UP000001918"/>
    </source>
</evidence>
<name>D1AB47_THECD</name>
<dbReference type="Gene3D" id="1.10.357.10">
    <property type="entry name" value="Tetracycline Repressor, domain 2"/>
    <property type="match status" value="1"/>
</dbReference>
<dbReference type="SUPFAM" id="SSF48498">
    <property type="entry name" value="Tetracyclin repressor-like, C-terminal domain"/>
    <property type="match status" value="1"/>
</dbReference>
<accession>D1AB47</accession>
<evidence type="ECO:0000256" key="1">
    <source>
        <dbReference type="ARBA" id="ARBA00023015"/>
    </source>
</evidence>
<keyword evidence="1" id="KW-0805">Transcription regulation</keyword>